<dbReference type="RefSeq" id="WP_267849316.1">
    <property type="nucleotide sequence ID" value="NZ_JAPMXC010000010.1"/>
</dbReference>
<dbReference type="InterPro" id="IPR050216">
    <property type="entry name" value="LRR_domain-containing"/>
</dbReference>
<keyword evidence="1" id="KW-0433">Leucine-rich repeat</keyword>
<evidence type="ECO:0000256" key="1">
    <source>
        <dbReference type="ARBA" id="ARBA00022614"/>
    </source>
</evidence>
<dbReference type="SMART" id="SM00369">
    <property type="entry name" value="LRR_TYP"/>
    <property type="match status" value="4"/>
</dbReference>
<evidence type="ECO:0000313" key="7">
    <source>
        <dbReference type="Proteomes" id="UP001082899"/>
    </source>
</evidence>
<keyword evidence="7" id="KW-1185">Reference proteome</keyword>
<sequence>MRPIDPNDRAQRSNTHDASRHGASDDAPPTATPGGRPGAVPPAASPAALRGVPFSTSRRDQGRSESAALAHALGQALDCLDQLPVAAMRSPAGCRSLLTAIFAPAMPGDALIDPQFAAVLADLQSASGGEAGLGDANVRQPSRATTLLSAHLYAVACPDLAFHPDGAFNVPGWRRFVTQGLAGLAGLETLHLSPIFVEELRLPDPATLFSRSLLAWAGEVPADAAENRVEAASLIRSCSEEGHAALDLSYLGLTSLPGALWTVDREGSPCFAAGGLQELRLNGNRLTHLPDGIGQLRQLRRLSLNENQLNRLPDAIGELQALRSLRLADNELSMLPESIERLQRLESLVADGCLLGCLPPGIGSLRQLRELELEDNLLTSLPGSLVDLPSGCVVRLFQNPLSPPVRTALLALGAGPLILVDPLPEPRPGALRLARPLSIAVFDWLTDARERSSAALARWHECEAMPHARSFALLLDRWSQLPEALSWNTRAAFRTRIDDLLRSIGERPGLARLCFAAVKERQTDVPANWQACLTHLEALVVDDDAQRGGYAVPDILRLALQRYRLDALETLVRERAADLRFADPTDVYLAYRAALAGRLDLPEDGYGVEDFQLAGVSTADIALAVERIAAAEAGDAVVDFLIDYAPWRAGLCRHQPEVFERVLARFDGEADQLALSAARSHSAAFVESRDTLFRALQLRRNAAFNTALRELTRQWLDRR</sequence>
<comment type="caution">
    <text evidence="6">The sequence shown here is derived from an EMBL/GenBank/DDBJ whole genome shotgun (WGS) entry which is preliminary data.</text>
</comment>
<dbReference type="InterPro" id="IPR029487">
    <property type="entry name" value="NEL_dom"/>
</dbReference>
<proteinExistence type="inferred from homology"/>
<comment type="similarity">
    <text evidence="3">Belongs to the LRR-containing bacterial E3 ligase family.</text>
</comment>
<dbReference type="PANTHER" id="PTHR48051:SF42">
    <property type="entry name" value="LEUCINE-RICH REPEAT-CONTAINING PROTEIN 18-LIKE"/>
    <property type="match status" value="1"/>
</dbReference>
<protein>
    <submittedName>
        <fullName evidence="6">NEL-type E3 ubiquitin ligase domain-containing protein</fullName>
    </submittedName>
</protein>
<dbReference type="Gene3D" id="3.80.10.10">
    <property type="entry name" value="Ribonuclease Inhibitor"/>
    <property type="match status" value="1"/>
</dbReference>
<comment type="caution">
    <text evidence="3">Lacks conserved residue(s) required for the propagation of feature annotation.</text>
</comment>
<name>A0ABT3ZS77_9BURK</name>
<dbReference type="InterPro" id="IPR003591">
    <property type="entry name" value="Leu-rich_rpt_typical-subtyp"/>
</dbReference>
<dbReference type="SUPFAM" id="SSF52058">
    <property type="entry name" value="L domain-like"/>
    <property type="match status" value="1"/>
</dbReference>
<dbReference type="PROSITE" id="PS51450">
    <property type="entry name" value="LRR"/>
    <property type="match status" value="2"/>
</dbReference>
<evidence type="ECO:0000256" key="2">
    <source>
        <dbReference type="ARBA" id="ARBA00022737"/>
    </source>
</evidence>
<evidence type="ECO:0000256" key="4">
    <source>
        <dbReference type="SAM" id="MobiDB-lite"/>
    </source>
</evidence>
<evidence type="ECO:0000259" key="5">
    <source>
        <dbReference type="PROSITE" id="PS52053"/>
    </source>
</evidence>
<dbReference type="SMART" id="SM00364">
    <property type="entry name" value="LRR_BAC"/>
    <property type="match status" value="4"/>
</dbReference>
<dbReference type="Proteomes" id="UP001082899">
    <property type="component" value="Unassembled WGS sequence"/>
</dbReference>
<dbReference type="Gene3D" id="1.20.58.360">
    <property type="entry name" value="Shigella T3SS effector IpaH defines"/>
    <property type="match status" value="1"/>
</dbReference>
<keyword evidence="2" id="KW-0677">Repeat</keyword>
<evidence type="ECO:0000256" key="3">
    <source>
        <dbReference type="PROSITE-ProRule" id="PRU01398"/>
    </source>
</evidence>
<dbReference type="InterPro" id="IPR001611">
    <property type="entry name" value="Leu-rich_rpt"/>
</dbReference>
<reference evidence="6" key="1">
    <citation type="submission" date="2022-11" db="EMBL/GenBank/DDBJ databases">
        <title>Robbsia betulipollinis sp. nov., isolated from pollen of birch (Betula pendula).</title>
        <authorList>
            <person name="Shi H."/>
            <person name="Ambika Manirajan B."/>
            <person name="Ratering S."/>
            <person name="Geissler-Plaum R."/>
            <person name="Schnell S."/>
        </authorList>
    </citation>
    <scope>NUCLEOTIDE SEQUENCE</scope>
    <source>
        <strain evidence="6">Bb-Pol-6</strain>
    </source>
</reference>
<dbReference type="Pfam" id="PF23598">
    <property type="entry name" value="LRR_14"/>
    <property type="match status" value="1"/>
</dbReference>
<dbReference type="InterPro" id="IPR032675">
    <property type="entry name" value="LRR_dom_sf"/>
</dbReference>
<dbReference type="Gene3D" id="1.20.1270.130">
    <property type="entry name" value="Shigella T3SS effector IpaH domain"/>
    <property type="match status" value="1"/>
</dbReference>
<dbReference type="PANTHER" id="PTHR48051">
    <property type="match status" value="1"/>
</dbReference>
<keyword evidence="3" id="KW-1035">Host cytoplasm</keyword>
<feature type="region of interest" description="Disordered" evidence="4">
    <location>
        <begin position="1"/>
        <end position="67"/>
    </location>
</feature>
<gene>
    <name evidence="6" type="ORF">OVY01_19905</name>
</gene>
<keyword evidence="3" id="KW-0964">Secreted</keyword>
<feature type="domain" description="NEL" evidence="5">
    <location>
        <begin position="436"/>
        <end position="719"/>
    </location>
</feature>
<accession>A0ABT3ZS77</accession>
<organism evidence="6 7">
    <name type="scientific">Robbsia betulipollinis</name>
    <dbReference type="NCBI Taxonomy" id="2981849"/>
    <lineage>
        <taxon>Bacteria</taxon>
        <taxon>Pseudomonadati</taxon>
        <taxon>Pseudomonadota</taxon>
        <taxon>Betaproteobacteria</taxon>
        <taxon>Burkholderiales</taxon>
        <taxon>Burkholderiaceae</taxon>
        <taxon>Robbsia</taxon>
    </lineage>
</organism>
<dbReference type="InterPro" id="IPR055414">
    <property type="entry name" value="LRR_R13L4/SHOC2-like"/>
</dbReference>
<keyword evidence="3" id="KW-0833">Ubl conjugation pathway</keyword>
<evidence type="ECO:0000313" key="6">
    <source>
        <dbReference type="EMBL" id="MCY0389414.1"/>
    </source>
</evidence>
<dbReference type="EMBL" id="JAPMXC010000010">
    <property type="protein sequence ID" value="MCY0389414.1"/>
    <property type="molecule type" value="Genomic_DNA"/>
</dbReference>
<feature type="compositionally biased region" description="Basic and acidic residues" evidence="4">
    <location>
        <begin position="1"/>
        <end position="24"/>
    </location>
</feature>
<dbReference type="Pfam" id="PF14496">
    <property type="entry name" value="NEL"/>
    <property type="match status" value="1"/>
</dbReference>
<dbReference type="PROSITE" id="PS52053">
    <property type="entry name" value="NEL"/>
    <property type="match status" value="1"/>
</dbReference>